<evidence type="ECO:0000313" key="2">
    <source>
        <dbReference type="EMBL" id="PNJ37117.1"/>
    </source>
</evidence>
<comment type="caution">
    <text evidence="2">The sequence shown here is derived from an EMBL/GenBank/DDBJ whole genome shotgun (WGS) entry which is preliminary data.</text>
</comment>
<feature type="compositionally biased region" description="Basic and acidic residues" evidence="1">
    <location>
        <begin position="45"/>
        <end position="62"/>
    </location>
</feature>
<feature type="compositionally biased region" description="Basic residues" evidence="1">
    <location>
        <begin position="71"/>
        <end position="88"/>
    </location>
</feature>
<proteinExistence type="predicted"/>
<accession>A0A2J8TVR3</accession>
<feature type="region of interest" description="Disordered" evidence="1">
    <location>
        <begin position="30"/>
        <end position="132"/>
    </location>
</feature>
<dbReference type="AlphaFoldDB" id="A0A2J8TVR3"/>
<sequence>MGDAESCLLRQQTREVRKKPLINYRFLRAAANAEPRGPQAQRTSCAERECGAFTPRVRERAGRQPPAGGTRHSRAERGRRRSHPRSRTRTTALLRSSQIKQGDGHQGEAAVSERFPQGHPEALTGEEPRHAA</sequence>
<dbReference type="EMBL" id="NDHI03003481">
    <property type="protein sequence ID" value="PNJ37117.1"/>
    <property type="molecule type" value="Genomic_DNA"/>
</dbReference>
<evidence type="ECO:0000256" key="1">
    <source>
        <dbReference type="SAM" id="MobiDB-lite"/>
    </source>
</evidence>
<protein>
    <submittedName>
        <fullName evidence="2">SLC6A6 isoform 5</fullName>
    </submittedName>
</protein>
<gene>
    <name evidence="2" type="ORF">CR201_G0032151</name>
</gene>
<name>A0A2J8TVR3_PONAB</name>
<reference evidence="2" key="1">
    <citation type="submission" date="2017-12" db="EMBL/GenBank/DDBJ databases">
        <title>High-resolution comparative analysis of great ape genomes.</title>
        <authorList>
            <person name="Pollen A."/>
            <person name="Hastie A."/>
            <person name="Hormozdiari F."/>
            <person name="Dougherty M."/>
            <person name="Liu R."/>
            <person name="Chaisson M."/>
            <person name="Hoppe E."/>
            <person name="Hill C."/>
            <person name="Pang A."/>
            <person name="Hillier L."/>
            <person name="Baker C."/>
            <person name="Armstrong J."/>
            <person name="Shendure J."/>
            <person name="Paten B."/>
            <person name="Wilson R."/>
            <person name="Chao H."/>
            <person name="Schneider V."/>
            <person name="Ventura M."/>
            <person name="Kronenberg Z."/>
            <person name="Murali S."/>
            <person name="Gordon D."/>
            <person name="Cantsilieris S."/>
            <person name="Munson K."/>
            <person name="Nelson B."/>
            <person name="Raja A."/>
            <person name="Underwood J."/>
            <person name="Diekhans M."/>
            <person name="Fiddes I."/>
            <person name="Haussler D."/>
            <person name="Eichler E."/>
        </authorList>
    </citation>
    <scope>NUCLEOTIDE SEQUENCE [LARGE SCALE GENOMIC DNA]</scope>
    <source>
        <strain evidence="2">Susie</strain>
    </source>
</reference>
<organism evidence="2">
    <name type="scientific">Pongo abelii</name>
    <name type="common">Sumatran orangutan</name>
    <name type="synonym">Pongo pygmaeus abelii</name>
    <dbReference type="NCBI Taxonomy" id="9601"/>
    <lineage>
        <taxon>Eukaryota</taxon>
        <taxon>Metazoa</taxon>
        <taxon>Chordata</taxon>
        <taxon>Craniata</taxon>
        <taxon>Vertebrata</taxon>
        <taxon>Euteleostomi</taxon>
        <taxon>Mammalia</taxon>
        <taxon>Eutheria</taxon>
        <taxon>Euarchontoglires</taxon>
        <taxon>Primates</taxon>
        <taxon>Haplorrhini</taxon>
        <taxon>Catarrhini</taxon>
        <taxon>Hominidae</taxon>
        <taxon>Pongo</taxon>
    </lineage>
</organism>